<feature type="domain" description="Gnk2-homologous" evidence="7">
    <location>
        <begin position="35"/>
        <end position="138"/>
    </location>
</feature>
<name>A0ABD3S9G8_9LAMI</name>
<keyword evidence="6" id="KW-0472">Membrane</keyword>
<dbReference type="InterPro" id="IPR038408">
    <property type="entry name" value="GNK2_sf"/>
</dbReference>
<protein>
    <recommendedName>
        <fullName evidence="7">Gnk2-homologous domain-containing protein</fullName>
    </recommendedName>
</protein>
<keyword evidence="2" id="KW-0964">Secreted</keyword>
<feature type="transmembrane region" description="Helical" evidence="6">
    <location>
        <begin position="12"/>
        <end position="32"/>
    </location>
</feature>
<dbReference type="InterPro" id="IPR002902">
    <property type="entry name" value="GNK2"/>
</dbReference>
<dbReference type="PROSITE" id="PS51473">
    <property type="entry name" value="GNK2"/>
    <property type="match status" value="2"/>
</dbReference>
<dbReference type="EMBL" id="JBJXBP010000007">
    <property type="protein sequence ID" value="KAL3821002.1"/>
    <property type="molecule type" value="Genomic_DNA"/>
</dbReference>
<comment type="subcellular location">
    <subcellularLocation>
        <location evidence="1">Secreted</location>
    </subcellularLocation>
</comment>
<dbReference type="CDD" id="cd23509">
    <property type="entry name" value="Gnk2-like"/>
    <property type="match status" value="2"/>
</dbReference>
<dbReference type="Gene3D" id="3.30.430.20">
    <property type="entry name" value="Gnk2 domain, C-X8-C-X2-C motif"/>
    <property type="match status" value="2"/>
</dbReference>
<proteinExistence type="inferred from homology"/>
<evidence type="ECO:0000313" key="9">
    <source>
        <dbReference type="Proteomes" id="UP001634393"/>
    </source>
</evidence>
<dbReference type="AlphaFoldDB" id="A0ABD3S9G8"/>
<dbReference type="Pfam" id="PF01657">
    <property type="entry name" value="Stress-antifung"/>
    <property type="match status" value="2"/>
</dbReference>
<dbReference type="PANTHER" id="PTHR32411:SF43">
    <property type="entry name" value="CYSTEINE-RICH REPEAT SECRETORY PROTEIN 38"/>
    <property type="match status" value="1"/>
</dbReference>
<evidence type="ECO:0000256" key="6">
    <source>
        <dbReference type="SAM" id="Phobius"/>
    </source>
</evidence>
<gene>
    <name evidence="8" type="ORF">ACJIZ3_006907</name>
</gene>
<evidence type="ECO:0000313" key="8">
    <source>
        <dbReference type="EMBL" id="KAL3821002.1"/>
    </source>
</evidence>
<evidence type="ECO:0000256" key="3">
    <source>
        <dbReference type="ARBA" id="ARBA00022729"/>
    </source>
</evidence>
<keyword evidence="9" id="KW-1185">Reference proteome</keyword>
<organism evidence="8 9">
    <name type="scientific">Penstemon smallii</name>
    <dbReference type="NCBI Taxonomy" id="265156"/>
    <lineage>
        <taxon>Eukaryota</taxon>
        <taxon>Viridiplantae</taxon>
        <taxon>Streptophyta</taxon>
        <taxon>Embryophyta</taxon>
        <taxon>Tracheophyta</taxon>
        <taxon>Spermatophyta</taxon>
        <taxon>Magnoliopsida</taxon>
        <taxon>eudicotyledons</taxon>
        <taxon>Gunneridae</taxon>
        <taxon>Pentapetalae</taxon>
        <taxon>asterids</taxon>
        <taxon>lamiids</taxon>
        <taxon>Lamiales</taxon>
        <taxon>Plantaginaceae</taxon>
        <taxon>Cheloneae</taxon>
        <taxon>Penstemon</taxon>
    </lineage>
</organism>
<evidence type="ECO:0000256" key="5">
    <source>
        <dbReference type="ARBA" id="ARBA00038515"/>
    </source>
</evidence>
<evidence type="ECO:0000256" key="4">
    <source>
        <dbReference type="ARBA" id="ARBA00022737"/>
    </source>
</evidence>
<reference evidence="8 9" key="1">
    <citation type="submission" date="2024-12" db="EMBL/GenBank/DDBJ databases">
        <title>The unique morphological basis and parallel evolutionary history of personate flowers in Penstemon.</title>
        <authorList>
            <person name="Depatie T.H."/>
            <person name="Wessinger C.A."/>
        </authorList>
    </citation>
    <scope>NUCLEOTIDE SEQUENCE [LARGE SCALE GENOMIC DNA]</scope>
    <source>
        <strain evidence="8">WTNN_2</strain>
        <tissue evidence="8">Leaf</tissue>
    </source>
</reference>
<keyword evidence="3" id="KW-0732">Signal</keyword>
<evidence type="ECO:0000256" key="1">
    <source>
        <dbReference type="ARBA" id="ARBA00004613"/>
    </source>
</evidence>
<dbReference type="GO" id="GO:0005576">
    <property type="term" value="C:extracellular region"/>
    <property type="evidence" value="ECO:0007669"/>
    <property type="project" value="UniProtKB-SubCell"/>
</dbReference>
<comment type="caution">
    <text evidence="8">The sequence shown here is derived from an EMBL/GenBank/DDBJ whole genome shotgun (WGS) entry which is preliminary data.</text>
</comment>
<keyword evidence="4" id="KW-0677">Repeat</keyword>
<sequence length="256" mass="28621">MALAHSKSHFHSLQYLSIITIIILILFIQTSIATSPLYHICSNSQNFTTNSPYERNLNNLLGDLYLKTPPTGFGLSSTAQSYADRAYGMSLCRGDISKSNCTACVVEASSEILKRCPNNRGAIIWYDNCLLKYSDIDFFGEIDTRNRFYMWNLQNVSTNGTHDQAFNQRTRELLSNLSNEACGSTKMFANGEVELISSMKIYGMVQSSRDLSSVDCKRCIDDAISELPVCCEGRQGGRVVGGSCNIRYEIYPFLNL</sequence>
<dbReference type="FunFam" id="3.30.430.20:FF:000002">
    <property type="entry name" value="Cysteine-rich receptor-like protein kinase 10"/>
    <property type="match status" value="1"/>
</dbReference>
<keyword evidence="6" id="KW-1133">Transmembrane helix</keyword>
<evidence type="ECO:0000259" key="7">
    <source>
        <dbReference type="PROSITE" id="PS51473"/>
    </source>
</evidence>
<feature type="domain" description="Gnk2-homologous" evidence="7">
    <location>
        <begin position="144"/>
        <end position="253"/>
    </location>
</feature>
<comment type="similarity">
    <text evidence="5">Belongs to the cysteine-rich repeat secretory protein family.</text>
</comment>
<dbReference type="InterPro" id="IPR050581">
    <property type="entry name" value="CRR_secretory_protein"/>
</dbReference>
<dbReference type="Proteomes" id="UP001634393">
    <property type="component" value="Unassembled WGS sequence"/>
</dbReference>
<keyword evidence="6" id="KW-0812">Transmembrane</keyword>
<dbReference type="PANTHER" id="PTHR32411">
    <property type="entry name" value="CYSTEINE-RICH REPEAT SECRETORY PROTEIN 38-RELATED"/>
    <property type="match status" value="1"/>
</dbReference>
<evidence type="ECO:0000256" key="2">
    <source>
        <dbReference type="ARBA" id="ARBA00022525"/>
    </source>
</evidence>
<accession>A0ABD3S9G8</accession>